<comment type="similarity">
    <text evidence="8">Belongs to the LigK/PcmE family.</text>
</comment>
<dbReference type="PANTHER" id="PTHR33254:SF16">
    <property type="entry name" value="BLR3842 PROTEIN"/>
    <property type="match status" value="1"/>
</dbReference>
<dbReference type="PANTHER" id="PTHR33254">
    <property type="entry name" value="4-HYDROXY-4-METHYL-2-OXOGLUTARATE ALDOLASE 3-RELATED"/>
    <property type="match status" value="1"/>
</dbReference>
<dbReference type="GO" id="GO:0008168">
    <property type="term" value="F:methyltransferase activity"/>
    <property type="evidence" value="ECO:0007669"/>
    <property type="project" value="UniProtKB-KW"/>
</dbReference>
<dbReference type="AlphaFoldDB" id="A0AAU8SSU3"/>
<dbReference type="InterPro" id="IPR005493">
    <property type="entry name" value="RraA/RraA-like"/>
</dbReference>
<dbReference type="KEGG" id="bfn:OI25_7307"/>
<proteinExistence type="inferred from homology"/>
<dbReference type="FunFam" id="3.50.30.40:FF:000002">
    <property type="entry name" value="4-carboxy-4-hydroxy-2-oxoadipate aldolase/oxaloacetate decarboxylase"/>
    <property type="match status" value="1"/>
</dbReference>
<keyword evidence="7" id="KW-0456">Lyase</keyword>
<feature type="binding site" evidence="9">
    <location>
        <position position="116"/>
    </location>
    <ligand>
        <name>substrate</name>
    </ligand>
</feature>
<dbReference type="Gene3D" id="3.50.30.40">
    <property type="entry name" value="Ribonuclease E inhibitor RraA/RraA-like"/>
    <property type="match status" value="1"/>
</dbReference>
<evidence type="ECO:0000256" key="5">
    <source>
        <dbReference type="ARBA" id="ARBA00022723"/>
    </source>
</evidence>
<keyword evidence="5 9" id="KW-0479">Metal-binding</keyword>
<evidence type="ECO:0000256" key="6">
    <source>
        <dbReference type="ARBA" id="ARBA00022842"/>
    </source>
</evidence>
<evidence type="ECO:0000256" key="9">
    <source>
        <dbReference type="PIRSR" id="PIRSR605493-1"/>
    </source>
</evidence>
<dbReference type="CDD" id="cd16841">
    <property type="entry name" value="RraA_family"/>
    <property type="match status" value="1"/>
</dbReference>
<feature type="binding site" evidence="9">
    <location>
        <begin position="94"/>
        <end position="97"/>
    </location>
    <ligand>
        <name>substrate</name>
    </ligand>
</feature>
<evidence type="ECO:0000256" key="8">
    <source>
        <dbReference type="ARBA" id="ARBA00061585"/>
    </source>
</evidence>
<evidence type="ECO:0000313" key="11">
    <source>
        <dbReference type="Proteomes" id="UP000032614"/>
    </source>
</evidence>
<dbReference type="RefSeq" id="WP_046564758.1">
    <property type="nucleotide sequence ID" value="NZ_CP010025.1"/>
</dbReference>
<dbReference type="NCBIfam" id="NF006731">
    <property type="entry name" value="PRK09262.1"/>
    <property type="match status" value="1"/>
</dbReference>
<evidence type="ECO:0000256" key="7">
    <source>
        <dbReference type="ARBA" id="ARBA00023239"/>
    </source>
</evidence>
<dbReference type="GO" id="GO:0046872">
    <property type="term" value="F:metal ion binding"/>
    <property type="evidence" value="ECO:0007669"/>
    <property type="project" value="UniProtKB-KW"/>
</dbReference>
<evidence type="ECO:0000256" key="2">
    <source>
        <dbReference type="ARBA" id="ARBA00001946"/>
    </source>
</evidence>
<reference evidence="10 11" key="1">
    <citation type="journal article" date="2015" name="Genome Announc.">
        <title>Complete genome sequences for 59 burkholderia isolates, both pathogenic and near neighbor.</title>
        <authorList>
            <person name="Johnson S.L."/>
            <person name="Bishop-Lilly K.A."/>
            <person name="Ladner J.T."/>
            <person name="Daligault H.E."/>
            <person name="Davenport K.W."/>
            <person name="Jaissle J."/>
            <person name="Frey K.G."/>
            <person name="Koroleva G.I."/>
            <person name="Bruce D.C."/>
            <person name="Coyne S.R."/>
            <person name="Broomall S.M."/>
            <person name="Li P.E."/>
            <person name="Teshima H."/>
            <person name="Gibbons H.S."/>
            <person name="Palacios G.F."/>
            <person name="Rosenzweig C.N."/>
            <person name="Redden C.L."/>
            <person name="Xu Y."/>
            <person name="Minogue T.D."/>
            <person name="Chain P.S."/>
        </authorList>
    </citation>
    <scope>NUCLEOTIDE SEQUENCE [LARGE SCALE GENOMIC DNA]</scope>
    <source>
        <strain evidence="10 11">ATCC BAA-463</strain>
    </source>
</reference>
<gene>
    <name evidence="10" type="ORF">OI25_7307</name>
</gene>
<dbReference type="GO" id="GO:0019336">
    <property type="term" value="P:phenol-containing compound catabolic process"/>
    <property type="evidence" value="ECO:0007669"/>
    <property type="project" value="UniProtKB-ARBA"/>
</dbReference>
<comment type="subunit">
    <text evidence="3">Homohexamer.</text>
</comment>
<evidence type="ECO:0000256" key="1">
    <source>
        <dbReference type="ARBA" id="ARBA00001342"/>
    </source>
</evidence>
<dbReference type="EC" id="4.1.3.17" evidence="4"/>
<dbReference type="SUPFAM" id="SSF89562">
    <property type="entry name" value="RraA-like"/>
    <property type="match status" value="1"/>
</dbReference>
<dbReference type="Pfam" id="PF03737">
    <property type="entry name" value="RraA-like"/>
    <property type="match status" value="1"/>
</dbReference>
<dbReference type="GO" id="GO:0072329">
    <property type="term" value="P:monocarboxylic acid catabolic process"/>
    <property type="evidence" value="ECO:0007669"/>
    <property type="project" value="UniProtKB-ARBA"/>
</dbReference>
<name>A0AAU8SSU3_9BURK</name>
<dbReference type="GO" id="GO:0032259">
    <property type="term" value="P:methylation"/>
    <property type="evidence" value="ECO:0007669"/>
    <property type="project" value="UniProtKB-KW"/>
</dbReference>
<keyword evidence="10" id="KW-0489">Methyltransferase</keyword>
<keyword evidence="6 9" id="KW-0460">Magnesium</keyword>
<dbReference type="InterPro" id="IPR036704">
    <property type="entry name" value="RraA/RraA-like_sf"/>
</dbReference>
<dbReference type="EMBL" id="CP010025">
    <property type="protein sequence ID" value="AJZ56640.1"/>
    <property type="molecule type" value="Genomic_DNA"/>
</dbReference>
<accession>A0AAU8SSU3</accession>
<keyword evidence="10" id="KW-0808">Transferase</keyword>
<evidence type="ECO:0000256" key="3">
    <source>
        <dbReference type="ARBA" id="ARBA00011643"/>
    </source>
</evidence>
<protein>
    <recommendedName>
        <fullName evidence="4">4-hydroxy-4-methyl-2-oxoglutarate aldolase</fullName>
        <ecNumber evidence="4">4.1.3.17</ecNumber>
    </recommendedName>
</protein>
<dbReference type="Proteomes" id="UP000032614">
    <property type="component" value="Chromosome 3"/>
</dbReference>
<dbReference type="GO" id="GO:0042537">
    <property type="term" value="P:benzene-containing compound metabolic process"/>
    <property type="evidence" value="ECO:0007669"/>
    <property type="project" value="UniProtKB-ARBA"/>
</dbReference>
<organism evidence="10 11">
    <name type="scientific">Paraburkholderia fungorum</name>
    <dbReference type="NCBI Taxonomy" id="134537"/>
    <lineage>
        <taxon>Bacteria</taxon>
        <taxon>Pseudomonadati</taxon>
        <taxon>Pseudomonadota</taxon>
        <taxon>Betaproteobacteria</taxon>
        <taxon>Burkholderiales</taxon>
        <taxon>Burkholderiaceae</taxon>
        <taxon>Paraburkholderia</taxon>
    </lineage>
</organism>
<dbReference type="GeneID" id="66513630"/>
<dbReference type="GO" id="GO:0047443">
    <property type="term" value="F:4-hydroxy-4-methyl-2-oxoglutarate aldolase activity"/>
    <property type="evidence" value="ECO:0007669"/>
    <property type="project" value="UniProtKB-EC"/>
</dbReference>
<feature type="binding site" evidence="9">
    <location>
        <position position="117"/>
    </location>
    <ligand>
        <name>Mg(2+)</name>
        <dbReference type="ChEBI" id="CHEBI:18420"/>
    </ligand>
</feature>
<evidence type="ECO:0000313" key="10">
    <source>
        <dbReference type="EMBL" id="AJZ56640.1"/>
    </source>
</evidence>
<sequence>MPHVTRTITRPSPSLIETLSALPPATLHEAQGRRNALDWRIKPIYSGMRFCGPALTARCTPGDNLMLQVAISLAEPGDVLVIDAGGSSEQGPFGEVLATACVARGIAGLVINSGVRDAAAIHKIAFPVFSTGLSVKGTVKETLGDVNLPVVVGGVSIAPGDVIAGDDDGVVVVPAADAARIVTLSREREDKEAAFMARLRCGENVLQVLGMDRVLKAKGCTWES</sequence>
<comment type="cofactor">
    <cofactor evidence="2 9">
        <name>Mg(2+)</name>
        <dbReference type="ChEBI" id="CHEBI:18420"/>
    </cofactor>
</comment>
<comment type="catalytic activity">
    <reaction evidence="1">
        <text>4-hydroxy-4-methyl-2-oxoglutarate = 2 pyruvate</text>
        <dbReference type="Rhea" id="RHEA:22748"/>
        <dbReference type="ChEBI" id="CHEBI:15361"/>
        <dbReference type="ChEBI" id="CHEBI:58276"/>
        <dbReference type="EC" id="4.1.3.17"/>
    </reaction>
</comment>
<evidence type="ECO:0000256" key="4">
    <source>
        <dbReference type="ARBA" id="ARBA00012213"/>
    </source>
</evidence>